<feature type="transmembrane region" description="Helical" evidence="7">
    <location>
        <begin position="294"/>
        <end position="316"/>
    </location>
</feature>
<evidence type="ECO:0000256" key="3">
    <source>
        <dbReference type="ARBA" id="ARBA00022692"/>
    </source>
</evidence>
<dbReference type="Proteomes" id="UP001171916">
    <property type="component" value="Unassembled WGS sequence"/>
</dbReference>
<accession>A0ABT7YG47</accession>
<evidence type="ECO:0000256" key="1">
    <source>
        <dbReference type="ARBA" id="ARBA00004651"/>
    </source>
</evidence>
<dbReference type="InterPro" id="IPR025857">
    <property type="entry name" value="MacB_PCD"/>
</dbReference>
<evidence type="ECO:0000256" key="2">
    <source>
        <dbReference type="ARBA" id="ARBA00022475"/>
    </source>
</evidence>
<evidence type="ECO:0000256" key="7">
    <source>
        <dbReference type="SAM" id="Phobius"/>
    </source>
</evidence>
<comment type="subcellular location">
    <subcellularLocation>
        <location evidence="1">Cell membrane</location>
        <topology evidence="1">Multi-pass membrane protein</topology>
    </subcellularLocation>
</comment>
<keyword evidence="2" id="KW-1003">Cell membrane</keyword>
<organism evidence="10 11">
    <name type="scientific">Algoriphagus sediminis</name>
    <dbReference type="NCBI Taxonomy" id="3057113"/>
    <lineage>
        <taxon>Bacteria</taxon>
        <taxon>Pseudomonadati</taxon>
        <taxon>Bacteroidota</taxon>
        <taxon>Cytophagia</taxon>
        <taxon>Cytophagales</taxon>
        <taxon>Cyclobacteriaceae</taxon>
        <taxon>Algoriphagus</taxon>
    </lineage>
</organism>
<dbReference type="Pfam" id="PF02687">
    <property type="entry name" value="FtsX"/>
    <property type="match status" value="1"/>
</dbReference>
<protein>
    <submittedName>
        <fullName evidence="10">ABC transporter permease</fullName>
    </submittedName>
</protein>
<evidence type="ECO:0000313" key="10">
    <source>
        <dbReference type="EMBL" id="MDN3205507.1"/>
    </source>
</evidence>
<keyword evidence="11" id="KW-1185">Reference proteome</keyword>
<feature type="transmembrane region" description="Helical" evidence="7">
    <location>
        <begin position="337"/>
        <end position="370"/>
    </location>
</feature>
<comment type="similarity">
    <text evidence="6">Belongs to the ABC-4 integral membrane protein family.</text>
</comment>
<dbReference type="PANTHER" id="PTHR30572">
    <property type="entry name" value="MEMBRANE COMPONENT OF TRANSPORTER-RELATED"/>
    <property type="match status" value="1"/>
</dbReference>
<dbReference type="Pfam" id="PF12704">
    <property type="entry name" value="MacB_PCD"/>
    <property type="match status" value="1"/>
</dbReference>
<evidence type="ECO:0000259" key="9">
    <source>
        <dbReference type="Pfam" id="PF12704"/>
    </source>
</evidence>
<keyword evidence="4 7" id="KW-1133">Transmembrane helix</keyword>
<dbReference type="RefSeq" id="WP_290002016.1">
    <property type="nucleotide sequence ID" value="NZ_JAUEPH010000007.1"/>
</dbReference>
<keyword evidence="5 7" id="KW-0472">Membrane</keyword>
<evidence type="ECO:0000259" key="8">
    <source>
        <dbReference type="Pfam" id="PF02687"/>
    </source>
</evidence>
<evidence type="ECO:0000313" key="11">
    <source>
        <dbReference type="Proteomes" id="UP001171916"/>
    </source>
</evidence>
<feature type="transmembrane region" description="Helical" evidence="7">
    <location>
        <begin position="382"/>
        <end position="405"/>
    </location>
</feature>
<dbReference type="EMBL" id="JAUEPH010000007">
    <property type="protein sequence ID" value="MDN3205507.1"/>
    <property type="molecule type" value="Genomic_DNA"/>
</dbReference>
<feature type="transmembrane region" description="Helical" evidence="7">
    <location>
        <begin position="26"/>
        <end position="46"/>
    </location>
</feature>
<name>A0ABT7YG47_9BACT</name>
<evidence type="ECO:0000256" key="4">
    <source>
        <dbReference type="ARBA" id="ARBA00022989"/>
    </source>
</evidence>
<evidence type="ECO:0000256" key="6">
    <source>
        <dbReference type="ARBA" id="ARBA00038076"/>
    </source>
</evidence>
<comment type="caution">
    <text evidence="10">The sequence shown here is derived from an EMBL/GenBank/DDBJ whole genome shotgun (WGS) entry which is preliminary data.</text>
</comment>
<evidence type="ECO:0000256" key="5">
    <source>
        <dbReference type="ARBA" id="ARBA00023136"/>
    </source>
</evidence>
<feature type="domain" description="ABC3 transporter permease C-terminal" evidence="8">
    <location>
        <begin position="298"/>
        <end position="409"/>
    </location>
</feature>
<dbReference type="InterPro" id="IPR003838">
    <property type="entry name" value="ABC3_permease_C"/>
</dbReference>
<gene>
    <name evidence="10" type="ORF">QVH07_15205</name>
</gene>
<feature type="domain" description="MacB-like periplasmic core" evidence="9">
    <location>
        <begin position="25"/>
        <end position="225"/>
    </location>
</feature>
<keyword evidence="3 7" id="KW-0812">Transmembrane</keyword>
<dbReference type="PANTHER" id="PTHR30572:SF4">
    <property type="entry name" value="ABC TRANSPORTER PERMEASE YTRF"/>
    <property type="match status" value="1"/>
</dbReference>
<reference evidence="10" key="1">
    <citation type="submission" date="2023-06" db="EMBL/GenBank/DDBJ databases">
        <title>Robiginitalea aurantiacus sp. nov. and Algoriphagus sediminis sp. nov., isolated from coastal sediment.</title>
        <authorList>
            <person name="Zhou Z.Y."/>
            <person name="An J."/>
            <person name="Jia Y.W."/>
            <person name="Du Z.J."/>
        </authorList>
    </citation>
    <scope>NUCLEOTIDE SEQUENCE</scope>
    <source>
        <strain evidence="10">C2-7</strain>
    </source>
</reference>
<proteinExistence type="inferred from homology"/>
<sequence length="415" mass="44989">MKTFSLIWESFLFAFSALRTNLTRTVLSLLGVTVGIFAIIAVFTLVDSLENNIKSSFDFLGTNVINVGRFPFTNDGRDYPWWKYFRRPPGSFEEYEFFQERLKSAEAVTISVSAGTTVKAGSSAFEGTQITGVVDTYPDVFDVPLQQGRFFTGSEIQAARNVAIIGNEIATTLFPNESPIGKQVKIRGMKFTVVGLFEKEGGGLFEISSKDQTALIPFGAFGKMYYVGGRRGVEPTIAAKGSEEDIGLVALENEMAGLLRAKRGLKPKEENNFALNKTEFVQNAIGSVFDVISAAGWVIGGFSILVGGFGIANIMFVSVRERTNIIGIQKSLGAKNYFILFQFLFEAVCLSLIGGLTGIVLVYFLSFIQLGSLDLVLSFKNIVLGLGVSSIIGVVSGIVPATLAARLDPVEAIRA</sequence>
<dbReference type="InterPro" id="IPR050250">
    <property type="entry name" value="Macrolide_Exporter_MacB"/>
</dbReference>